<evidence type="ECO:0000256" key="3">
    <source>
        <dbReference type="ARBA" id="ARBA00022801"/>
    </source>
</evidence>
<evidence type="ECO:0000256" key="5">
    <source>
        <dbReference type="PIRSR" id="PIRSR600760-2"/>
    </source>
</evidence>
<keyword evidence="2 5" id="KW-0479">Metal-binding</keyword>
<dbReference type="PROSITE" id="PS00629">
    <property type="entry name" value="IMP_1"/>
    <property type="match status" value="1"/>
</dbReference>
<dbReference type="GO" id="GO:0006020">
    <property type="term" value="P:inositol metabolic process"/>
    <property type="evidence" value="ECO:0007669"/>
    <property type="project" value="TreeGrafter"/>
</dbReference>
<accession>A0A430B466</accession>
<proteinExistence type="predicted"/>
<feature type="binding site" evidence="5">
    <location>
        <position position="67"/>
    </location>
    <ligand>
        <name>Mg(2+)</name>
        <dbReference type="ChEBI" id="CHEBI:18420"/>
        <label>1</label>
        <note>catalytic</note>
    </ligand>
</feature>
<evidence type="ECO:0008006" key="8">
    <source>
        <dbReference type="Google" id="ProtNLM"/>
    </source>
</evidence>
<evidence type="ECO:0000313" key="7">
    <source>
        <dbReference type="Proteomes" id="UP000287605"/>
    </source>
</evidence>
<dbReference type="OrthoDB" id="9772456at2"/>
<name>A0A430B466_9ENTE</name>
<dbReference type="GO" id="GO:0046872">
    <property type="term" value="F:metal ion binding"/>
    <property type="evidence" value="ECO:0007669"/>
    <property type="project" value="UniProtKB-KW"/>
</dbReference>
<dbReference type="PRINTS" id="PR00377">
    <property type="entry name" value="IMPHPHTASES"/>
</dbReference>
<dbReference type="GO" id="GO:0007165">
    <property type="term" value="P:signal transduction"/>
    <property type="evidence" value="ECO:0007669"/>
    <property type="project" value="TreeGrafter"/>
</dbReference>
<dbReference type="AlphaFoldDB" id="A0A430B466"/>
<dbReference type="InterPro" id="IPR020583">
    <property type="entry name" value="Inositol_monoP_metal-BS"/>
</dbReference>
<dbReference type="FunFam" id="3.30.540.10:FF:000003">
    <property type="entry name" value="Inositol-1-monophosphatase"/>
    <property type="match status" value="1"/>
</dbReference>
<keyword evidence="7" id="KW-1185">Reference proteome</keyword>
<feature type="binding site" evidence="5">
    <location>
        <position position="85"/>
    </location>
    <ligand>
        <name>Mg(2+)</name>
        <dbReference type="ChEBI" id="CHEBI:18420"/>
        <label>1</label>
        <note>catalytic</note>
    </ligand>
</feature>
<comment type="caution">
    <text evidence="6">The sequence shown here is derived from an EMBL/GenBank/DDBJ whole genome shotgun (WGS) entry which is preliminary data.</text>
</comment>
<sequence length="255" mass="28265">MSLEMVEDIKEWIYEASALIKERLSSPLIVEQKTSAADVVTNVDKEVEAFFVQKIQQSYPNEKILGEEGISEPVEDFSGRVWVIDPIDGTLNFVKQQDHFCIMLAVYENGVGRLGFIYEVMRDELLWGGDSIGVYINERKITTVKKQSLADGIINVNTNMFVANSFGTKDIAEKALAVRMTGCAGIAFKEVILGKENGYLSCLQPWDYAPGKILAESLGLIVESLDGKALDLKAQSPVLVAGVETYEDIKNLVHH</sequence>
<organism evidence="6 7">
    <name type="scientific">Vagococcus elongatus</name>
    <dbReference type="NCBI Taxonomy" id="180344"/>
    <lineage>
        <taxon>Bacteria</taxon>
        <taxon>Bacillati</taxon>
        <taxon>Bacillota</taxon>
        <taxon>Bacilli</taxon>
        <taxon>Lactobacillales</taxon>
        <taxon>Enterococcaceae</taxon>
        <taxon>Vagococcus</taxon>
    </lineage>
</organism>
<feature type="binding site" evidence="5">
    <location>
        <position position="207"/>
    </location>
    <ligand>
        <name>Mg(2+)</name>
        <dbReference type="ChEBI" id="CHEBI:18420"/>
        <label>1</label>
        <note>catalytic</note>
    </ligand>
</feature>
<dbReference type="CDD" id="cd01637">
    <property type="entry name" value="IMPase_like"/>
    <property type="match status" value="1"/>
</dbReference>
<evidence type="ECO:0000256" key="2">
    <source>
        <dbReference type="ARBA" id="ARBA00022723"/>
    </source>
</evidence>
<dbReference type="Gene3D" id="3.30.540.10">
    <property type="entry name" value="Fructose-1,6-Bisphosphatase, subunit A, domain 1"/>
    <property type="match status" value="1"/>
</dbReference>
<keyword evidence="4 5" id="KW-0460">Magnesium</keyword>
<protein>
    <recommendedName>
        <fullName evidence="8">Inositol monophosphatase</fullName>
    </recommendedName>
</protein>
<keyword evidence="3" id="KW-0378">Hydrolase</keyword>
<dbReference type="InterPro" id="IPR000760">
    <property type="entry name" value="Inositol_monophosphatase-like"/>
</dbReference>
<dbReference type="Gene3D" id="3.40.190.80">
    <property type="match status" value="1"/>
</dbReference>
<dbReference type="GO" id="GO:0008934">
    <property type="term" value="F:inositol monophosphate 1-phosphatase activity"/>
    <property type="evidence" value="ECO:0007669"/>
    <property type="project" value="TreeGrafter"/>
</dbReference>
<evidence type="ECO:0000313" key="6">
    <source>
        <dbReference type="EMBL" id="RSU15031.1"/>
    </source>
</evidence>
<dbReference type="RefSeq" id="WP_126806551.1">
    <property type="nucleotide sequence ID" value="NZ_NGKA01000002.1"/>
</dbReference>
<feature type="binding site" evidence="5">
    <location>
        <position position="88"/>
    </location>
    <ligand>
        <name>Mg(2+)</name>
        <dbReference type="ChEBI" id="CHEBI:18420"/>
        <label>1</label>
        <note>catalytic</note>
    </ligand>
</feature>
<feature type="binding site" evidence="5">
    <location>
        <position position="87"/>
    </location>
    <ligand>
        <name>Mg(2+)</name>
        <dbReference type="ChEBI" id="CHEBI:18420"/>
        <label>1</label>
        <note>catalytic</note>
    </ligand>
</feature>
<dbReference type="Pfam" id="PF00459">
    <property type="entry name" value="Inositol_P"/>
    <property type="match status" value="1"/>
</dbReference>
<gene>
    <name evidence="6" type="ORF">CBF29_01445</name>
</gene>
<evidence type="ECO:0000256" key="4">
    <source>
        <dbReference type="ARBA" id="ARBA00022842"/>
    </source>
</evidence>
<comment type="cofactor">
    <cofactor evidence="1 5">
        <name>Mg(2+)</name>
        <dbReference type="ChEBI" id="CHEBI:18420"/>
    </cofactor>
</comment>
<dbReference type="SUPFAM" id="SSF56655">
    <property type="entry name" value="Carbohydrate phosphatase"/>
    <property type="match status" value="1"/>
</dbReference>
<evidence type="ECO:0000256" key="1">
    <source>
        <dbReference type="ARBA" id="ARBA00001946"/>
    </source>
</evidence>
<dbReference type="Proteomes" id="UP000287605">
    <property type="component" value="Unassembled WGS sequence"/>
</dbReference>
<dbReference type="PANTHER" id="PTHR20854:SF4">
    <property type="entry name" value="INOSITOL-1-MONOPHOSPHATASE-RELATED"/>
    <property type="match status" value="1"/>
</dbReference>
<reference evidence="6 7" key="1">
    <citation type="submission" date="2017-05" db="EMBL/GenBank/DDBJ databases">
        <title>Vagococcus spp. assemblies.</title>
        <authorList>
            <person name="Gulvik C.A."/>
        </authorList>
    </citation>
    <scope>NUCLEOTIDE SEQUENCE [LARGE SCALE GENOMIC DNA]</scope>
    <source>
        <strain evidence="6 7">CCUG 51432</strain>
    </source>
</reference>
<dbReference type="EMBL" id="NGKA01000002">
    <property type="protein sequence ID" value="RSU15031.1"/>
    <property type="molecule type" value="Genomic_DNA"/>
</dbReference>
<dbReference type="PANTHER" id="PTHR20854">
    <property type="entry name" value="INOSITOL MONOPHOSPHATASE"/>
    <property type="match status" value="1"/>
</dbReference>